<sequence>MYLIPSESNYNVSVYQKPLENTIIYVVLYVLLIIIVGSLIYILFLYSRHRYTGYVPVISMYRRTEELDVLAITYSYKGIAKILRELFIKVRNKIGCRYCTPRETALKKFSEPLLQLFAQIYEEVVYGSKHREDVYKVIGKVKNIVEKE</sequence>
<keyword evidence="1" id="KW-0812">Transmembrane</keyword>
<keyword evidence="1" id="KW-1133">Transmembrane helix</keyword>
<gene>
    <name evidence="2" type="ORF">ENU31_03210</name>
</gene>
<accession>A0A7C4D1Z6</accession>
<evidence type="ECO:0008006" key="3">
    <source>
        <dbReference type="Google" id="ProtNLM"/>
    </source>
</evidence>
<evidence type="ECO:0000256" key="1">
    <source>
        <dbReference type="SAM" id="Phobius"/>
    </source>
</evidence>
<reference evidence="2" key="1">
    <citation type="journal article" date="2020" name="mSystems">
        <title>Genome- and Community-Level Interaction Insights into Carbon Utilization and Element Cycling Functions of Hydrothermarchaeota in Hydrothermal Sediment.</title>
        <authorList>
            <person name="Zhou Z."/>
            <person name="Liu Y."/>
            <person name="Xu W."/>
            <person name="Pan J."/>
            <person name="Luo Z.H."/>
            <person name="Li M."/>
        </authorList>
    </citation>
    <scope>NUCLEOTIDE SEQUENCE [LARGE SCALE GENOMIC DNA]</scope>
    <source>
        <strain evidence="2">SpSt-658</strain>
    </source>
</reference>
<evidence type="ECO:0000313" key="2">
    <source>
        <dbReference type="EMBL" id="HGM07402.1"/>
    </source>
</evidence>
<name>A0A7C4D1Z6_9CREN</name>
<organism evidence="2">
    <name type="scientific">Ignisphaera aggregans</name>
    <dbReference type="NCBI Taxonomy" id="334771"/>
    <lineage>
        <taxon>Archaea</taxon>
        <taxon>Thermoproteota</taxon>
        <taxon>Thermoprotei</taxon>
        <taxon>Desulfurococcales</taxon>
        <taxon>Desulfurococcaceae</taxon>
        <taxon>Ignisphaera</taxon>
    </lineage>
</organism>
<protein>
    <recommendedName>
        <fullName evidence="3">DUF4129 domain-containing protein</fullName>
    </recommendedName>
</protein>
<dbReference type="EMBL" id="DTCA01000102">
    <property type="protein sequence ID" value="HGM07402.1"/>
    <property type="molecule type" value="Genomic_DNA"/>
</dbReference>
<feature type="transmembrane region" description="Helical" evidence="1">
    <location>
        <begin position="23"/>
        <end position="46"/>
    </location>
</feature>
<proteinExistence type="predicted"/>
<dbReference type="AlphaFoldDB" id="A0A7C4D1Z6"/>
<keyword evidence="1" id="KW-0472">Membrane</keyword>
<comment type="caution">
    <text evidence="2">The sequence shown here is derived from an EMBL/GenBank/DDBJ whole genome shotgun (WGS) entry which is preliminary data.</text>
</comment>